<dbReference type="InterPro" id="IPR051533">
    <property type="entry name" value="WaaL-like"/>
</dbReference>
<feature type="transmembrane region" description="Helical" evidence="5">
    <location>
        <begin position="346"/>
        <end position="365"/>
    </location>
</feature>
<dbReference type="AlphaFoldDB" id="A0A1M7XVG5"/>
<gene>
    <name evidence="7" type="ORF">SAMN02745220_00025</name>
</gene>
<accession>A0A1M7XVG5</accession>
<keyword evidence="7" id="KW-0436">Ligase</keyword>
<reference evidence="7 8" key="1">
    <citation type="submission" date="2016-12" db="EMBL/GenBank/DDBJ databases">
        <authorList>
            <person name="Song W.-J."/>
            <person name="Kurnit D.M."/>
        </authorList>
    </citation>
    <scope>NUCLEOTIDE SEQUENCE [LARGE SCALE GENOMIC DNA]</scope>
    <source>
        <strain evidence="7 8">DSM 18488</strain>
    </source>
</reference>
<evidence type="ECO:0000313" key="7">
    <source>
        <dbReference type="EMBL" id="SHO42567.1"/>
    </source>
</evidence>
<dbReference type="GO" id="GO:0016020">
    <property type="term" value="C:membrane"/>
    <property type="evidence" value="ECO:0007669"/>
    <property type="project" value="UniProtKB-SubCell"/>
</dbReference>
<dbReference type="EMBL" id="FRFE01000001">
    <property type="protein sequence ID" value="SHO42567.1"/>
    <property type="molecule type" value="Genomic_DNA"/>
</dbReference>
<feature type="transmembrane region" description="Helical" evidence="5">
    <location>
        <begin position="95"/>
        <end position="113"/>
    </location>
</feature>
<feature type="transmembrane region" description="Helical" evidence="5">
    <location>
        <begin position="193"/>
        <end position="212"/>
    </location>
</feature>
<evidence type="ECO:0000256" key="1">
    <source>
        <dbReference type="ARBA" id="ARBA00004141"/>
    </source>
</evidence>
<feature type="transmembrane region" description="Helical" evidence="5">
    <location>
        <begin position="224"/>
        <end position="241"/>
    </location>
</feature>
<dbReference type="STRING" id="1121416.SAMN02745220_00025"/>
<evidence type="ECO:0000259" key="6">
    <source>
        <dbReference type="Pfam" id="PF04932"/>
    </source>
</evidence>
<feature type="transmembrane region" description="Helical" evidence="5">
    <location>
        <begin position="377"/>
        <end position="394"/>
    </location>
</feature>
<sequence>MRCSLGYFHFNPASHATTYNIEMNLASTLQDQLHLFRQLNIWEKSTNILIFIWLISIPAKNSLYEISTGLIVLTAIVHCAIVGRNSTSFLDFLSKYSDIALALTTIIVSMIISNSFSELTNHESWIAILKFIYRYIFMLFAWLYLYEQKMFSKYRILVYILLSLSFYSITGILEGFYKMGSDELISSFVYNRNPFGLVMLAGIITASISLQYDHEHRKSHKKSFILLITLLCSFILALLFSQSRSSWIAATIFLFMMAINNKHLLLVHRKSVALLLTTSLAMIFFHEPLANRFISIFQFSDPLRITIWSNAVSLIQEKPIVGHGMIDYRHIGIPEFGGTHNSILEILLFLGVTGLLSFSTVTVIITKEIIHRKRYEFLFAMLSFFLISQFNLSILGNKIFLSTLVVFLFFIFSIRIPGK</sequence>
<keyword evidence="3 5" id="KW-1133">Transmembrane helix</keyword>
<proteinExistence type="predicted"/>
<evidence type="ECO:0000256" key="5">
    <source>
        <dbReference type="SAM" id="Phobius"/>
    </source>
</evidence>
<dbReference type="RefSeq" id="WP_084553268.1">
    <property type="nucleotide sequence ID" value="NZ_FRFE01000001.1"/>
</dbReference>
<evidence type="ECO:0000256" key="4">
    <source>
        <dbReference type="ARBA" id="ARBA00023136"/>
    </source>
</evidence>
<comment type="subcellular location">
    <subcellularLocation>
        <location evidence="1">Membrane</location>
        <topology evidence="1">Multi-pass membrane protein</topology>
    </subcellularLocation>
</comment>
<feature type="transmembrane region" description="Helical" evidence="5">
    <location>
        <begin position="400"/>
        <end position="418"/>
    </location>
</feature>
<organism evidence="7 8">
    <name type="scientific">Desulfopila aestuarii DSM 18488</name>
    <dbReference type="NCBI Taxonomy" id="1121416"/>
    <lineage>
        <taxon>Bacteria</taxon>
        <taxon>Pseudomonadati</taxon>
        <taxon>Thermodesulfobacteriota</taxon>
        <taxon>Desulfobulbia</taxon>
        <taxon>Desulfobulbales</taxon>
        <taxon>Desulfocapsaceae</taxon>
        <taxon>Desulfopila</taxon>
    </lineage>
</organism>
<feature type="transmembrane region" description="Helical" evidence="5">
    <location>
        <begin position="272"/>
        <end position="290"/>
    </location>
</feature>
<keyword evidence="2 5" id="KW-0812">Transmembrane</keyword>
<dbReference type="PANTHER" id="PTHR37422:SF13">
    <property type="entry name" value="LIPOPOLYSACCHARIDE BIOSYNTHESIS PROTEIN PA4999-RELATED"/>
    <property type="match status" value="1"/>
</dbReference>
<feature type="domain" description="O-antigen ligase-related" evidence="6">
    <location>
        <begin position="234"/>
        <end position="358"/>
    </location>
</feature>
<feature type="transmembrane region" description="Helical" evidence="5">
    <location>
        <begin position="247"/>
        <end position="265"/>
    </location>
</feature>
<evidence type="ECO:0000313" key="8">
    <source>
        <dbReference type="Proteomes" id="UP000184603"/>
    </source>
</evidence>
<keyword evidence="4 5" id="KW-0472">Membrane</keyword>
<dbReference type="OrthoDB" id="665122at2"/>
<evidence type="ECO:0000256" key="3">
    <source>
        <dbReference type="ARBA" id="ARBA00022989"/>
    </source>
</evidence>
<dbReference type="GO" id="GO:0016874">
    <property type="term" value="F:ligase activity"/>
    <property type="evidence" value="ECO:0007669"/>
    <property type="project" value="UniProtKB-KW"/>
</dbReference>
<evidence type="ECO:0000256" key="2">
    <source>
        <dbReference type="ARBA" id="ARBA00022692"/>
    </source>
</evidence>
<dbReference type="Pfam" id="PF04932">
    <property type="entry name" value="Wzy_C"/>
    <property type="match status" value="1"/>
</dbReference>
<dbReference type="PANTHER" id="PTHR37422">
    <property type="entry name" value="TEICHURONIC ACID BIOSYNTHESIS PROTEIN TUAE"/>
    <property type="match status" value="1"/>
</dbReference>
<feature type="transmembrane region" description="Helical" evidence="5">
    <location>
        <begin position="125"/>
        <end position="144"/>
    </location>
</feature>
<name>A0A1M7XVG5_9BACT</name>
<feature type="transmembrane region" description="Helical" evidence="5">
    <location>
        <begin position="63"/>
        <end position="83"/>
    </location>
</feature>
<protein>
    <submittedName>
        <fullName evidence="7">O-antigen ligase</fullName>
    </submittedName>
</protein>
<dbReference type="InterPro" id="IPR007016">
    <property type="entry name" value="O-antigen_ligase-rel_domated"/>
</dbReference>
<dbReference type="Proteomes" id="UP000184603">
    <property type="component" value="Unassembled WGS sequence"/>
</dbReference>
<feature type="transmembrane region" description="Helical" evidence="5">
    <location>
        <begin position="156"/>
        <end position="173"/>
    </location>
</feature>
<keyword evidence="8" id="KW-1185">Reference proteome</keyword>